<dbReference type="SUPFAM" id="SSF55136">
    <property type="entry name" value="Probable bacterial effector-binding domain"/>
    <property type="match status" value="1"/>
</dbReference>
<proteinExistence type="predicted"/>
<evidence type="ECO:0000313" key="2">
    <source>
        <dbReference type="EMBL" id="AFL82188.1"/>
    </source>
</evidence>
<dbReference type="InterPro" id="IPR010499">
    <property type="entry name" value="AraC_E-bd"/>
</dbReference>
<dbReference type="InterPro" id="IPR053182">
    <property type="entry name" value="YobU-like_regulator"/>
</dbReference>
<sequence>MKNIEPFKIIEIATETTNDSGKAAQDLGKLWEKFFTENIIGKIPNKKSDEIYSIYTDYESNYKGKYTCVIGLKVDSLTDIPEDLVGREFKGGEYLKFIAKGEMPKAVQDTWQEIWAKDETLNRSYTADFEVYDEKSQLGENSEVEIFIAVS</sequence>
<dbReference type="InterPro" id="IPR011256">
    <property type="entry name" value="Reg_factor_effector_dom_sf"/>
</dbReference>
<dbReference type="AlphaFoldDB" id="I3YYX0"/>
<dbReference type="EMBL" id="CP003280">
    <property type="protein sequence ID" value="AFL82188.1"/>
    <property type="molecule type" value="Genomic_DNA"/>
</dbReference>
<organism evidence="2 3">
    <name type="scientific">Aequorivita sublithincola (strain DSM 14238 / LMG 21431 / ACAM 643 / 9-3)</name>
    <dbReference type="NCBI Taxonomy" id="746697"/>
    <lineage>
        <taxon>Bacteria</taxon>
        <taxon>Pseudomonadati</taxon>
        <taxon>Bacteroidota</taxon>
        <taxon>Flavobacteriia</taxon>
        <taxon>Flavobacteriales</taxon>
        <taxon>Flavobacteriaceae</taxon>
        <taxon>Aequorivita</taxon>
    </lineage>
</organism>
<gene>
    <name evidence="2" type="ordered locus">Aeqsu_2737</name>
</gene>
<dbReference type="SMART" id="SM00871">
    <property type="entry name" value="AraC_E_bind"/>
    <property type="match status" value="1"/>
</dbReference>
<protein>
    <recommendedName>
        <fullName evidence="1">AraC effector-binding domain-containing protein</fullName>
    </recommendedName>
</protein>
<dbReference type="Proteomes" id="UP000006049">
    <property type="component" value="Chromosome"/>
</dbReference>
<reference evidence="2 3" key="1">
    <citation type="submission" date="2012-06" db="EMBL/GenBank/DDBJ databases">
        <title>The complete genome of Aequorivita sublithincola DSM 14238.</title>
        <authorList>
            <consortium name="US DOE Joint Genome Institute (JGI-PGF)"/>
            <person name="Lucas S."/>
            <person name="Copeland A."/>
            <person name="Lapidus A."/>
            <person name="Goodwin L."/>
            <person name="Pitluck S."/>
            <person name="Peters L."/>
            <person name="Munk A.C.C."/>
            <person name="Kyrpides N."/>
            <person name="Mavromatis K."/>
            <person name="Pagani I."/>
            <person name="Ivanova N."/>
            <person name="Ovchinnikova G."/>
            <person name="Zeytun A."/>
            <person name="Detter J.C."/>
            <person name="Han C."/>
            <person name="Land M."/>
            <person name="Hauser L."/>
            <person name="Markowitz V."/>
            <person name="Cheng J.-F."/>
            <person name="Hugenholtz P."/>
            <person name="Woyke T."/>
            <person name="Wu D."/>
            <person name="Tindall B."/>
            <person name="Faehnrich R."/>
            <person name="Brambilla E."/>
            <person name="Klenk H.-P."/>
            <person name="Eisen J.A."/>
        </authorList>
    </citation>
    <scope>NUCLEOTIDE SEQUENCE [LARGE SCALE GENOMIC DNA]</scope>
    <source>
        <strain evidence="3">DSM 14238 / LMG 21431 / ACAM 643 / 9-3</strain>
    </source>
</reference>
<dbReference type="HOGENOM" id="CLU_106591_1_0_10"/>
<dbReference type="Pfam" id="PF14526">
    <property type="entry name" value="Cass2"/>
    <property type="match status" value="1"/>
</dbReference>
<dbReference type="eggNOG" id="COG3708">
    <property type="taxonomic scope" value="Bacteria"/>
</dbReference>
<dbReference type="RefSeq" id="WP_014783437.1">
    <property type="nucleotide sequence ID" value="NC_018013.1"/>
</dbReference>
<dbReference type="KEGG" id="asl:Aeqsu_2737"/>
<feature type="domain" description="AraC effector-binding" evidence="1">
    <location>
        <begin position="1"/>
        <end position="151"/>
    </location>
</feature>
<accession>I3YYX0</accession>
<name>I3YYX0_AEQSU</name>
<dbReference type="OrthoDB" id="9801008at2"/>
<dbReference type="Gene3D" id="3.20.80.10">
    <property type="entry name" value="Regulatory factor, effector binding domain"/>
    <property type="match status" value="1"/>
</dbReference>
<dbReference type="InterPro" id="IPR029441">
    <property type="entry name" value="Cass2"/>
</dbReference>
<evidence type="ECO:0000313" key="3">
    <source>
        <dbReference type="Proteomes" id="UP000006049"/>
    </source>
</evidence>
<dbReference type="STRING" id="746697.Aeqsu_2737"/>
<dbReference type="PANTHER" id="PTHR36444:SF2">
    <property type="entry name" value="TRANSCRIPTIONAL REGULATOR PROTEIN YOBU-RELATED"/>
    <property type="match status" value="1"/>
</dbReference>
<keyword evidence="3" id="KW-1185">Reference proteome</keyword>
<dbReference type="PANTHER" id="PTHR36444">
    <property type="entry name" value="TRANSCRIPTIONAL REGULATOR PROTEIN YOBU-RELATED"/>
    <property type="match status" value="1"/>
</dbReference>
<evidence type="ECO:0000259" key="1">
    <source>
        <dbReference type="SMART" id="SM00871"/>
    </source>
</evidence>